<accession>A0A4V2PX65</accession>
<dbReference type="EMBL" id="SMGO01000003">
    <property type="protein sequence ID" value="TCK80911.1"/>
    <property type="molecule type" value="Genomic_DNA"/>
</dbReference>
<dbReference type="InterPro" id="IPR005094">
    <property type="entry name" value="Endonuclease_MobA/VirD2"/>
</dbReference>
<comment type="caution">
    <text evidence="3">The sequence shown here is derived from an EMBL/GenBank/DDBJ whole genome shotgun (WGS) entry which is preliminary data.</text>
</comment>
<evidence type="ECO:0000256" key="1">
    <source>
        <dbReference type="SAM" id="MobiDB-lite"/>
    </source>
</evidence>
<protein>
    <submittedName>
        <fullName evidence="3">Relaxase/mobilization nuclease-like protein</fullName>
    </submittedName>
</protein>
<dbReference type="Proteomes" id="UP000294616">
    <property type="component" value="Unassembled WGS sequence"/>
</dbReference>
<evidence type="ECO:0000259" key="2">
    <source>
        <dbReference type="Pfam" id="PF03432"/>
    </source>
</evidence>
<dbReference type="AlphaFoldDB" id="A0A4V2PX65"/>
<feature type="compositionally biased region" description="Basic residues" evidence="1">
    <location>
        <begin position="405"/>
        <end position="419"/>
    </location>
</feature>
<name>A0A4V2PX65_9SPHI</name>
<gene>
    <name evidence="3" type="ORF">C8N28_2666</name>
</gene>
<dbReference type="Gene3D" id="3.30.930.30">
    <property type="match status" value="1"/>
</dbReference>
<evidence type="ECO:0000313" key="4">
    <source>
        <dbReference type="Proteomes" id="UP000294616"/>
    </source>
</evidence>
<evidence type="ECO:0000313" key="3">
    <source>
        <dbReference type="EMBL" id="TCK80911.1"/>
    </source>
</evidence>
<dbReference type="RefSeq" id="WP_132225653.1">
    <property type="nucleotide sequence ID" value="NZ_SMGO01000003.1"/>
</dbReference>
<dbReference type="OrthoDB" id="915634at2"/>
<sequence length="419" mass="46983">MVAKIMSGRNIAGALNYNERKVNQGKAELIGQYGFHKELQHLNFYDKLQRFTNLTMSNQRSKTNSVHISLNFAVGEQISDSKLIEIADQYMNEIGFQDQPYLVYAHNDAGHPHIHIVTTNIKSTGKRISLHNLGKTKSEEARKAIEIQYGLIPAKQAELRKTENQRLSKVNYGTDDTKRAISNVVQGVVSTYKFSSLSEFNAALSCFNVVADRGSKNSTMYAKNGLLYWALDEKGRKVGIPIKASSIYSSPTLKSLERKFESNKKRKSTQKGQLKTSIDQVMKAKASPAGFQQALSSKGINVLFRRNEEGRLYGVTFIDHNTKSVFNGSDLGKSYSANALSQWFGKTNASNPEPNTSKQNHPVPVRFEGYQRNGIPFSSDSKNVLDALMEVDPQNNSLPEGMFQNKRKKKRKRSLLNSN</sequence>
<keyword evidence="4" id="KW-1185">Reference proteome</keyword>
<feature type="region of interest" description="Disordered" evidence="1">
    <location>
        <begin position="393"/>
        <end position="419"/>
    </location>
</feature>
<feature type="domain" description="MobA/VirD2-like nuclease" evidence="2">
    <location>
        <begin position="17"/>
        <end position="151"/>
    </location>
</feature>
<proteinExistence type="predicted"/>
<organism evidence="3 4">
    <name type="scientific">Albibacterium bauzanense</name>
    <dbReference type="NCBI Taxonomy" id="653929"/>
    <lineage>
        <taxon>Bacteria</taxon>
        <taxon>Pseudomonadati</taxon>
        <taxon>Bacteroidota</taxon>
        <taxon>Sphingobacteriia</taxon>
        <taxon>Sphingobacteriales</taxon>
        <taxon>Sphingobacteriaceae</taxon>
        <taxon>Albibacterium</taxon>
    </lineage>
</organism>
<dbReference type="Pfam" id="PF03432">
    <property type="entry name" value="Relaxase"/>
    <property type="match status" value="1"/>
</dbReference>
<reference evidence="3 4" key="1">
    <citation type="submission" date="2019-03" db="EMBL/GenBank/DDBJ databases">
        <title>Genomic Encyclopedia of Archaeal and Bacterial Type Strains, Phase II (KMG-II): from individual species to whole genera.</title>
        <authorList>
            <person name="Goeker M."/>
        </authorList>
    </citation>
    <scope>NUCLEOTIDE SEQUENCE [LARGE SCALE GENOMIC DNA]</scope>
    <source>
        <strain evidence="3 4">DSM 22554</strain>
    </source>
</reference>